<comment type="caution">
    <text evidence="3">The sequence shown here is derived from an EMBL/GenBank/DDBJ whole genome shotgun (WGS) entry which is preliminary data.</text>
</comment>
<dbReference type="Proteomes" id="UP000639772">
    <property type="component" value="Chromosome 9"/>
</dbReference>
<feature type="region of interest" description="Disordered" evidence="1">
    <location>
        <begin position="36"/>
        <end position="100"/>
    </location>
</feature>
<evidence type="ECO:0000256" key="1">
    <source>
        <dbReference type="SAM" id="MobiDB-lite"/>
    </source>
</evidence>
<gene>
    <name evidence="3" type="ORF">HPP92_018020</name>
    <name evidence="2" type="ORF">HPP92_018587</name>
</gene>
<sequence length="100" mass="10985">MNVLNFTSLGVVTGQQGLWLMKASLKATQKSEIKETVVDGSNRKNVPEKGSKKKKGKHAGSAKVEHCENNSNFLENIPTKGKRKLRKSKDTSSTDAKKVE</sequence>
<evidence type="ECO:0000313" key="4">
    <source>
        <dbReference type="Proteomes" id="UP000636800"/>
    </source>
</evidence>
<evidence type="ECO:0000313" key="3">
    <source>
        <dbReference type="EMBL" id="KAG0468692.1"/>
    </source>
</evidence>
<dbReference type="EMBL" id="JADCNM010000009">
    <property type="protein sequence ID" value="KAG0468692.1"/>
    <property type="molecule type" value="Genomic_DNA"/>
</dbReference>
<evidence type="ECO:0000313" key="2">
    <source>
        <dbReference type="EMBL" id="KAG0467007.1"/>
    </source>
</evidence>
<dbReference type="EMBL" id="JADCNL010000009">
    <property type="protein sequence ID" value="KAG0467007.1"/>
    <property type="molecule type" value="Genomic_DNA"/>
</dbReference>
<dbReference type="Proteomes" id="UP000636800">
    <property type="component" value="Unassembled WGS sequence"/>
</dbReference>
<evidence type="ECO:0000313" key="5">
    <source>
        <dbReference type="Proteomes" id="UP000639772"/>
    </source>
</evidence>
<reference evidence="4 5" key="1">
    <citation type="journal article" date="2020" name="Nat. Food">
        <title>A phased Vanilla planifolia genome enables genetic improvement of flavour and production.</title>
        <authorList>
            <person name="Hasing T."/>
            <person name="Tang H."/>
            <person name="Brym M."/>
            <person name="Khazi F."/>
            <person name="Huang T."/>
            <person name="Chambers A.H."/>
        </authorList>
    </citation>
    <scope>NUCLEOTIDE SEQUENCE [LARGE SCALE GENOMIC DNA]</scope>
    <source>
        <tissue evidence="3">Leaf</tissue>
    </source>
</reference>
<accession>A0A835QGM1</accession>
<feature type="compositionally biased region" description="Basic and acidic residues" evidence="1">
    <location>
        <begin position="88"/>
        <end position="100"/>
    </location>
</feature>
<dbReference type="AlphaFoldDB" id="A0A835QGM1"/>
<feature type="compositionally biased region" description="Basic and acidic residues" evidence="1">
    <location>
        <begin position="36"/>
        <end position="50"/>
    </location>
</feature>
<proteinExistence type="predicted"/>
<protein>
    <submittedName>
        <fullName evidence="3">Uncharacterized protein</fullName>
    </submittedName>
</protein>
<dbReference type="OrthoDB" id="10258297at2759"/>
<name>A0A835QGM1_VANPL</name>
<keyword evidence="4" id="KW-1185">Reference proteome</keyword>
<organism evidence="3 5">
    <name type="scientific">Vanilla planifolia</name>
    <name type="common">Vanilla</name>
    <dbReference type="NCBI Taxonomy" id="51239"/>
    <lineage>
        <taxon>Eukaryota</taxon>
        <taxon>Viridiplantae</taxon>
        <taxon>Streptophyta</taxon>
        <taxon>Embryophyta</taxon>
        <taxon>Tracheophyta</taxon>
        <taxon>Spermatophyta</taxon>
        <taxon>Magnoliopsida</taxon>
        <taxon>Liliopsida</taxon>
        <taxon>Asparagales</taxon>
        <taxon>Orchidaceae</taxon>
        <taxon>Vanilloideae</taxon>
        <taxon>Vanilleae</taxon>
        <taxon>Vanilla</taxon>
    </lineage>
</organism>
<feature type="compositionally biased region" description="Basic residues" evidence="1">
    <location>
        <begin position="51"/>
        <end position="60"/>
    </location>
</feature>